<dbReference type="InterPro" id="IPR009193">
    <property type="entry name" value="EutL_PduB"/>
</dbReference>
<protein>
    <submittedName>
        <fullName evidence="5">Ethanolamine utilization protein EutL</fullName>
    </submittedName>
</protein>
<name>A0A0P6XV62_9CHLR</name>
<dbReference type="InterPro" id="IPR037233">
    <property type="entry name" value="CcmK-like_sf"/>
</dbReference>
<dbReference type="NCBIfam" id="NF011934">
    <property type="entry name" value="PRK15405.1"/>
    <property type="match status" value="1"/>
</dbReference>
<dbReference type="InterPro" id="IPR030983">
    <property type="entry name" value="EutL"/>
</dbReference>
<keyword evidence="6" id="KW-1185">Reference proteome</keyword>
<dbReference type="Pfam" id="PF00936">
    <property type="entry name" value="BMC"/>
    <property type="match status" value="1"/>
</dbReference>
<accession>A0A0P6XV62</accession>
<reference evidence="5 6" key="1">
    <citation type="submission" date="2015-07" db="EMBL/GenBank/DDBJ databases">
        <title>Genome sequence of Levilinea saccharolytica DSM 16555.</title>
        <authorList>
            <person name="Hemp J."/>
            <person name="Ward L.M."/>
            <person name="Pace L.A."/>
            <person name="Fischer W.W."/>
        </authorList>
    </citation>
    <scope>NUCLEOTIDE SEQUENCE [LARGE SCALE GENOMIC DNA]</scope>
    <source>
        <strain evidence="5 6">KIBI-1</strain>
    </source>
</reference>
<dbReference type="NCBIfam" id="TIGR04502">
    <property type="entry name" value="microcomp_EutL"/>
    <property type="match status" value="1"/>
</dbReference>
<dbReference type="GO" id="GO:0005198">
    <property type="term" value="F:structural molecule activity"/>
    <property type="evidence" value="ECO:0007669"/>
    <property type="project" value="InterPro"/>
</dbReference>
<dbReference type="STRING" id="229921.ADN01_11935"/>
<comment type="caution">
    <text evidence="5">The sequence shown here is derived from an EMBL/GenBank/DDBJ whole genome shotgun (WGS) entry which is preliminary data.</text>
</comment>
<proteinExistence type="predicted"/>
<sequence>MLDPIPANALAVRLIPSVAPEYARQLGLRPDQRSLGLLTADNDDATYVSIDEATKMADVEVVYAHSFYAGARHASGPLSGEIIALLAGPNPAEVRAGLDAALRYLSTRALWYSANAEGTIAFFPHVISQTGRYLSQLCGVPVGSPIAYLIAPPLEGVYGLDAALKAADVQLASYTPPPSETNFMGAVLTGTQSACQAAALAFQDAVLEVARRPIEY</sequence>
<dbReference type="PATRIC" id="fig|229921.5.peg.576"/>
<dbReference type="SMART" id="SM00877">
    <property type="entry name" value="BMC"/>
    <property type="match status" value="2"/>
</dbReference>
<evidence type="ECO:0000313" key="5">
    <source>
        <dbReference type="EMBL" id="KPL80472.1"/>
    </source>
</evidence>
<feature type="domain" description="BMC circularly permuted" evidence="3">
    <location>
        <begin position="1"/>
        <end position="111"/>
    </location>
</feature>
<dbReference type="Proteomes" id="UP000050501">
    <property type="component" value="Unassembled WGS sequence"/>
</dbReference>
<evidence type="ECO:0000256" key="2">
    <source>
        <dbReference type="ARBA" id="ARBA00024446"/>
    </source>
</evidence>
<dbReference type="EMBL" id="LGCM01000042">
    <property type="protein sequence ID" value="KPL80472.1"/>
    <property type="molecule type" value="Genomic_DNA"/>
</dbReference>
<dbReference type="InterPro" id="IPR044870">
    <property type="entry name" value="BMC_CP"/>
</dbReference>
<evidence type="ECO:0000313" key="4">
    <source>
        <dbReference type="EMBL" id="KPL80463.1"/>
    </source>
</evidence>
<gene>
    <name evidence="4" type="ORF">ADN01_11935</name>
    <name evidence="5" type="ORF">ADN01_12450</name>
</gene>
<dbReference type="GO" id="GO:0031469">
    <property type="term" value="C:bacterial microcompartment"/>
    <property type="evidence" value="ECO:0007669"/>
    <property type="project" value="UniProtKB-SubCell"/>
</dbReference>
<feature type="domain" description="BMC circularly permuted" evidence="3">
    <location>
        <begin position="113"/>
        <end position="216"/>
    </location>
</feature>
<evidence type="ECO:0000259" key="3">
    <source>
        <dbReference type="PROSITE" id="PS51931"/>
    </source>
</evidence>
<dbReference type="Gene3D" id="3.30.70.1710">
    <property type="match status" value="2"/>
</dbReference>
<evidence type="ECO:0000256" key="1">
    <source>
        <dbReference type="ARBA" id="ARBA00024322"/>
    </source>
</evidence>
<evidence type="ECO:0000313" key="6">
    <source>
        <dbReference type="Proteomes" id="UP000050501"/>
    </source>
</evidence>
<organism evidence="5 6">
    <name type="scientific">Levilinea saccharolytica</name>
    <dbReference type="NCBI Taxonomy" id="229921"/>
    <lineage>
        <taxon>Bacteria</taxon>
        <taxon>Bacillati</taxon>
        <taxon>Chloroflexota</taxon>
        <taxon>Anaerolineae</taxon>
        <taxon>Anaerolineales</taxon>
        <taxon>Anaerolineaceae</taxon>
        <taxon>Levilinea</taxon>
    </lineage>
</organism>
<dbReference type="AlphaFoldDB" id="A0A0P6XV62"/>
<keyword evidence="2" id="KW-1283">Bacterial microcompartment</keyword>
<dbReference type="PROSITE" id="PS51931">
    <property type="entry name" value="BMC_CP"/>
    <property type="match status" value="2"/>
</dbReference>
<comment type="subcellular location">
    <subcellularLocation>
        <location evidence="1">Bacterial microcompartment</location>
    </subcellularLocation>
</comment>
<dbReference type="SUPFAM" id="SSF143414">
    <property type="entry name" value="CcmK-like"/>
    <property type="match status" value="2"/>
</dbReference>
<dbReference type="PIRSF" id="PIRSF012290">
    <property type="entry name" value="EutL_PduB"/>
    <property type="match status" value="1"/>
</dbReference>
<dbReference type="EMBL" id="LGCM01000042">
    <property type="protein sequence ID" value="KPL80463.1"/>
    <property type="molecule type" value="Genomic_DNA"/>
</dbReference>
<dbReference type="InterPro" id="IPR000249">
    <property type="entry name" value="BMC_dom"/>
</dbReference>